<accession>A0A1Y5STS5</accession>
<dbReference type="EMBL" id="FWFZ01000008">
    <property type="protein sequence ID" value="SLN47922.1"/>
    <property type="molecule type" value="Genomic_DNA"/>
</dbReference>
<dbReference type="AlphaFoldDB" id="A0A1Y5STS5"/>
<proteinExistence type="predicted"/>
<evidence type="ECO:0008006" key="3">
    <source>
        <dbReference type="Google" id="ProtNLM"/>
    </source>
</evidence>
<dbReference type="RefSeq" id="WP_085878888.1">
    <property type="nucleotide sequence ID" value="NZ_FWFZ01000008.1"/>
</dbReference>
<dbReference type="Proteomes" id="UP000193900">
    <property type="component" value="Unassembled WGS sequence"/>
</dbReference>
<dbReference type="Gene3D" id="2.30.30.830">
    <property type="match status" value="1"/>
</dbReference>
<gene>
    <name evidence="1" type="ORF">ROA7023_02046</name>
</gene>
<reference evidence="1 2" key="1">
    <citation type="submission" date="2017-03" db="EMBL/GenBank/DDBJ databases">
        <authorList>
            <person name="Afonso C.L."/>
            <person name="Miller P.J."/>
            <person name="Scott M.A."/>
            <person name="Spackman E."/>
            <person name="Goraichik I."/>
            <person name="Dimitrov K.M."/>
            <person name="Suarez D.L."/>
            <person name="Swayne D.E."/>
        </authorList>
    </citation>
    <scope>NUCLEOTIDE SEQUENCE [LARGE SCALE GENOMIC DNA]</scope>
    <source>
        <strain evidence="1 2">CECT 7023</strain>
    </source>
</reference>
<organism evidence="1 2">
    <name type="scientific">Roseisalinus antarcticus</name>
    <dbReference type="NCBI Taxonomy" id="254357"/>
    <lineage>
        <taxon>Bacteria</taxon>
        <taxon>Pseudomonadati</taxon>
        <taxon>Pseudomonadota</taxon>
        <taxon>Alphaproteobacteria</taxon>
        <taxon>Rhodobacterales</taxon>
        <taxon>Roseobacteraceae</taxon>
        <taxon>Roseisalinus</taxon>
    </lineage>
</organism>
<dbReference type="OrthoDB" id="7652348at2"/>
<evidence type="ECO:0000313" key="2">
    <source>
        <dbReference type="Proteomes" id="UP000193900"/>
    </source>
</evidence>
<name>A0A1Y5STS5_9RHOB</name>
<evidence type="ECO:0000313" key="1">
    <source>
        <dbReference type="EMBL" id="SLN47922.1"/>
    </source>
</evidence>
<sequence length="85" mass="8689">MDDDSNADTARAATEPQALDLSATALIGLIDGPEGPSALLRYRDGEIATVAPGESTPEGQVVAIDDTRVVIAQRAGQLVLTMPAG</sequence>
<keyword evidence="2" id="KW-1185">Reference proteome</keyword>
<protein>
    <recommendedName>
        <fullName evidence="3">Type II secretion system protein GspC N-terminal domain-containing protein</fullName>
    </recommendedName>
</protein>